<gene>
    <name evidence="2" type="ORF">M3D15_03335</name>
</gene>
<feature type="transmembrane region" description="Helical" evidence="1">
    <location>
        <begin position="57"/>
        <end position="80"/>
    </location>
</feature>
<protein>
    <submittedName>
        <fullName evidence="2">DUF1345 domain-containing protein</fullName>
    </submittedName>
</protein>
<feature type="transmembrane region" description="Helical" evidence="1">
    <location>
        <begin position="217"/>
        <end position="240"/>
    </location>
</feature>
<feature type="transmembrane region" description="Helical" evidence="1">
    <location>
        <begin position="143"/>
        <end position="169"/>
    </location>
</feature>
<dbReference type="InterPro" id="IPR009781">
    <property type="entry name" value="DUF1345"/>
</dbReference>
<comment type="caution">
    <text evidence="2">The sequence shown here is derived from an EMBL/GenBank/DDBJ whole genome shotgun (WGS) entry which is preliminary data.</text>
</comment>
<dbReference type="EMBL" id="JALXSQ010000008">
    <property type="protein sequence ID" value="MCT2042373.1"/>
    <property type="molecule type" value="Genomic_DNA"/>
</dbReference>
<keyword evidence="1" id="KW-0472">Membrane</keyword>
<feature type="transmembrane region" description="Helical" evidence="1">
    <location>
        <begin position="28"/>
        <end position="50"/>
    </location>
</feature>
<accession>A0ABT2HVN2</accession>
<reference evidence="2 3" key="1">
    <citation type="submission" date="2022-04" db="EMBL/GenBank/DDBJ databases">
        <title>Human microbiome associated bacterial genomes.</title>
        <authorList>
            <person name="Sandstrom S."/>
            <person name="Salamzade R."/>
            <person name="Kalan L.R."/>
        </authorList>
    </citation>
    <scope>NUCLEOTIDE SEQUENCE [LARGE SCALE GENOMIC DNA]</scope>
    <source>
        <strain evidence="3">p3-SID1799</strain>
    </source>
</reference>
<name>A0ABT2HVN2_9MICO</name>
<evidence type="ECO:0000313" key="2">
    <source>
        <dbReference type="EMBL" id="MCT2042373.1"/>
    </source>
</evidence>
<dbReference type="Pfam" id="PF07077">
    <property type="entry name" value="DUF1345"/>
    <property type="match status" value="1"/>
</dbReference>
<keyword evidence="1" id="KW-0812">Transmembrane</keyword>
<dbReference type="Proteomes" id="UP001525379">
    <property type="component" value="Unassembled WGS sequence"/>
</dbReference>
<sequence length="245" mass="26851">MAGDTGYPLTTASGAPRAPRWTRDSWRLTGATAMSIPIAAVVAWALLAMYPAIPRYIILFVSTAVLWLVYAVIFLVWSWLAFRPFHGETLRDVTRASTPQTEHERLVQRLTLMDGVSLPLTGAVVGFIGVMALVLTPGMREDWIMVTAAFALITGSWLLMVVAFAVTYLREWAQSDGVHIPGDEDEHFSDFLYASIQVATTFATSDVETRTASARNWVTLNSIIAFGFNTVVIALFLSVATSSTL</sequence>
<dbReference type="RefSeq" id="WP_066081796.1">
    <property type="nucleotide sequence ID" value="NZ_JALXSQ010000008.1"/>
</dbReference>
<evidence type="ECO:0000256" key="1">
    <source>
        <dbReference type="SAM" id="Phobius"/>
    </source>
</evidence>
<keyword evidence="1" id="KW-1133">Transmembrane helix</keyword>
<organism evidence="2 3">
    <name type="scientific">Pseudoclavibacter albus</name>
    <dbReference type="NCBI Taxonomy" id="272241"/>
    <lineage>
        <taxon>Bacteria</taxon>
        <taxon>Bacillati</taxon>
        <taxon>Actinomycetota</taxon>
        <taxon>Actinomycetes</taxon>
        <taxon>Micrococcales</taxon>
        <taxon>Microbacteriaceae</taxon>
        <taxon>Pseudoclavibacter</taxon>
    </lineage>
</organism>
<evidence type="ECO:0000313" key="3">
    <source>
        <dbReference type="Proteomes" id="UP001525379"/>
    </source>
</evidence>
<feature type="transmembrane region" description="Helical" evidence="1">
    <location>
        <begin position="116"/>
        <end position="136"/>
    </location>
</feature>
<keyword evidence="3" id="KW-1185">Reference proteome</keyword>
<proteinExistence type="predicted"/>